<evidence type="ECO:0000256" key="4">
    <source>
        <dbReference type="ARBA" id="ARBA00022692"/>
    </source>
</evidence>
<evidence type="ECO:0008006" key="11">
    <source>
        <dbReference type="Google" id="ProtNLM"/>
    </source>
</evidence>
<protein>
    <recommendedName>
        <fullName evidence="11">Mannosyltransferase</fullName>
    </recommendedName>
</protein>
<keyword evidence="7" id="KW-0472">Membrane</keyword>
<dbReference type="InterPro" id="IPR005599">
    <property type="entry name" value="GPI_mannosylTrfase"/>
</dbReference>
<keyword evidence="6" id="KW-1133">Transmembrane helix</keyword>
<evidence type="ECO:0000256" key="7">
    <source>
        <dbReference type="ARBA" id="ARBA00023136"/>
    </source>
</evidence>
<keyword evidence="10" id="KW-1185">Reference proteome</keyword>
<dbReference type="OrthoDB" id="1634875at2759"/>
<dbReference type="UniPathway" id="UPA00378"/>
<name>A0A835M5R7_9MAGN</name>
<evidence type="ECO:0000256" key="1">
    <source>
        <dbReference type="ARBA" id="ARBA00004477"/>
    </source>
</evidence>
<evidence type="ECO:0000313" key="10">
    <source>
        <dbReference type="Proteomes" id="UP000631114"/>
    </source>
</evidence>
<gene>
    <name evidence="9" type="ORF">IFM89_013993</name>
</gene>
<dbReference type="Proteomes" id="UP000631114">
    <property type="component" value="Unassembled WGS sequence"/>
</dbReference>
<keyword evidence="5" id="KW-0256">Endoplasmic reticulum</keyword>
<evidence type="ECO:0000256" key="2">
    <source>
        <dbReference type="ARBA" id="ARBA00022676"/>
    </source>
</evidence>
<feature type="chain" id="PRO_5032285420" description="Mannosyltransferase" evidence="8">
    <location>
        <begin position="24"/>
        <end position="108"/>
    </location>
</feature>
<evidence type="ECO:0000256" key="8">
    <source>
        <dbReference type="SAM" id="SignalP"/>
    </source>
</evidence>
<keyword evidence="2" id="KW-0328">Glycosyltransferase</keyword>
<sequence length="108" mass="12111">MTAAKVVRHVVLGLILAASHCRTFSLIHDYSAPLEAYKHLEHHEDVGVASMVCVGSVWHRFPSAFFVPEYVGEVRWLDDGFRGSFLCLSMLPWVGEHDLTSSHDGFVK</sequence>
<keyword evidence="4" id="KW-0812">Transmembrane</keyword>
<keyword evidence="8" id="KW-0732">Signal</keyword>
<accession>A0A835M5R7</accession>
<feature type="signal peptide" evidence="8">
    <location>
        <begin position="1"/>
        <end position="23"/>
    </location>
</feature>
<proteinExistence type="predicted"/>
<comment type="subcellular location">
    <subcellularLocation>
        <location evidence="1">Endoplasmic reticulum membrane</location>
        <topology evidence="1">Multi-pass membrane protein</topology>
    </subcellularLocation>
</comment>
<dbReference type="EMBL" id="JADFTS010000002">
    <property type="protein sequence ID" value="KAF9620693.1"/>
    <property type="molecule type" value="Genomic_DNA"/>
</dbReference>
<organism evidence="9 10">
    <name type="scientific">Coptis chinensis</name>
    <dbReference type="NCBI Taxonomy" id="261450"/>
    <lineage>
        <taxon>Eukaryota</taxon>
        <taxon>Viridiplantae</taxon>
        <taxon>Streptophyta</taxon>
        <taxon>Embryophyta</taxon>
        <taxon>Tracheophyta</taxon>
        <taxon>Spermatophyta</taxon>
        <taxon>Magnoliopsida</taxon>
        <taxon>Ranunculales</taxon>
        <taxon>Ranunculaceae</taxon>
        <taxon>Coptidoideae</taxon>
        <taxon>Coptis</taxon>
    </lineage>
</organism>
<dbReference type="AlphaFoldDB" id="A0A835M5R7"/>
<evidence type="ECO:0000256" key="6">
    <source>
        <dbReference type="ARBA" id="ARBA00022989"/>
    </source>
</evidence>
<reference evidence="9 10" key="1">
    <citation type="submission" date="2020-10" db="EMBL/GenBank/DDBJ databases">
        <title>The Coptis chinensis genome and diversification of protoberbering-type alkaloids.</title>
        <authorList>
            <person name="Wang B."/>
            <person name="Shu S."/>
            <person name="Song C."/>
            <person name="Liu Y."/>
        </authorList>
    </citation>
    <scope>NUCLEOTIDE SEQUENCE [LARGE SCALE GENOMIC DNA]</scope>
    <source>
        <strain evidence="9">HL-2020</strain>
        <tissue evidence="9">Leaf</tissue>
    </source>
</reference>
<comment type="caution">
    <text evidence="9">The sequence shown here is derived from an EMBL/GenBank/DDBJ whole genome shotgun (WGS) entry which is preliminary data.</text>
</comment>
<dbReference type="Pfam" id="PF03901">
    <property type="entry name" value="Glyco_transf_22"/>
    <property type="match status" value="1"/>
</dbReference>
<evidence type="ECO:0000256" key="3">
    <source>
        <dbReference type="ARBA" id="ARBA00022679"/>
    </source>
</evidence>
<evidence type="ECO:0000313" key="9">
    <source>
        <dbReference type="EMBL" id="KAF9620693.1"/>
    </source>
</evidence>
<dbReference type="GO" id="GO:0016757">
    <property type="term" value="F:glycosyltransferase activity"/>
    <property type="evidence" value="ECO:0007669"/>
    <property type="project" value="UniProtKB-KW"/>
</dbReference>
<evidence type="ECO:0000256" key="5">
    <source>
        <dbReference type="ARBA" id="ARBA00022824"/>
    </source>
</evidence>
<dbReference type="GO" id="GO:0005789">
    <property type="term" value="C:endoplasmic reticulum membrane"/>
    <property type="evidence" value="ECO:0007669"/>
    <property type="project" value="UniProtKB-SubCell"/>
</dbReference>
<keyword evidence="3" id="KW-0808">Transferase</keyword>